<keyword evidence="14" id="KW-1185">Reference proteome</keyword>
<evidence type="ECO:0000256" key="10">
    <source>
        <dbReference type="SAM" id="MobiDB-lite"/>
    </source>
</evidence>
<organism evidence="13 14">
    <name type="scientific">Denticeps clupeoides</name>
    <name type="common">denticle herring</name>
    <dbReference type="NCBI Taxonomy" id="299321"/>
    <lineage>
        <taxon>Eukaryota</taxon>
        <taxon>Metazoa</taxon>
        <taxon>Chordata</taxon>
        <taxon>Craniata</taxon>
        <taxon>Vertebrata</taxon>
        <taxon>Euteleostomi</taxon>
        <taxon>Actinopterygii</taxon>
        <taxon>Neopterygii</taxon>
        <taxon>Teleostei</taxon>
        <taxon>Clupei</taxon>
        <taxon>Clupeiformes</taxon>
        <taxon>Denticipitoidei</taxon>
        <taxon>Denticipitidae</taxon>
        <taxon>Denticeps</taxon>
    </lineage>
</organism>
<reference evidence="13" key="1">
    <citation type="submission" date="2025-05" db="UniProtKB">
        <authorList>
            <consortium name="Ensembl"/>
        </authorList>
    </citation>
    <scope>IDENTIFICATION</scope>
</reference>
<name>A0A8C3ZRH1_9TELE</name>
<evidence type="ECO:0000256" key="1">
    <source>
        <dbReference type="ARBA" id="ARBA00002111"/>
    </source>
</evidence>
<proteinExistence type="inferred from homology"/>
<dbReference type="Ensembl" id="ENSDCDT00010028615.1">
    <property type="protein sequence ID" value="ENSDCDP00010023541.1"/>
    <property type="gene ID" value="ENSDCDG00010014415.1"/>
</dbReference>
<dbReference type="GO" id="GO:0031012">
    <property type="term" value="C:extracellular matrix"/>
    <property type="evidence" value="ECO:0007669"/>
    <property type="project" value="TreeGrafter"/>
</dbReference>
<comment type="subcellular location">
    <subcellularLocation>
        <location evidence="2">Secreted</location>
        <location evidence="2">Extracellular space</location>
        <location evidence="2">Extracellular matrix</location>
    </subcellularLocation>
</comment>
<dbReference type="Proteomes" id="UP000694580">
    <property type="component" value="Unplaced"/>
</dbReference>
<dbReference type="AlphaFoldDB" id="A0A8C3ZRH1"/>
<keyword evidence="9" id="KW-0175">Coiled coil</keyword>
<accession>A0A8C3ZRH1</accession>
<feature type="signal peptide" evidence="11">
    <location>
        <begin position="1"/>
        <end position="26"/>
    </location>
</feature>
<evidence type="ECO:0000256" key="2">
    <source>
        <dbReference type="ARBA" id="ARBA00004498"/>
    </source>
</evidence>
<evidence type="ECO:0000256" key="3">
    <source>
        <dbReference type="ARBA" id="ARBA00011000"/>
    </source>
</evidence>
<comment type="similarity">
    <text evidence="3">Belongs to the UCMA family.</text>
</comment>
<keyword evidence="6" id="KW-0272">Extracellular matrix</keyword>
<comment type="function">
    <text evidence="1">May be involved in the negative control of osteogenic differentiation of osteochondrogenic precursor cells in peripheral zones of fetal cartilage and at the cartilage-bone interface.</text>
</comment>
<sequence length="133" mass="15533">MSWPQPLVLALLAVLVAVTCEYVVSGTDQDEAVDEDVDARLFSALHQIVMHEADASNFFRRRGRRSTKSQDELNAEQRLRLAADQRKRQYHEEQRKDFENFAEEEHDEQDERSRESGEQWTEFHHDGLGPAYD</sequence>
<keyword evidence="5" id="KW-0964">Secreted</keyword>
<feature type="compositionally biased region" description="Basic and acidic residues" evidence="10">
    <location>
        <begin position="84"/>
        <end position="99"/>
    </location>
</feature>
<keyword evidence="8 11" id="KW-0732">Signal</keyword>
<evidence type="ECO:0000256" key="11">
    <source>
        <dbReference type="SAM" id="SignalP"/>
    </source>
</evidence>
<dbReference type="GeneTree" id="ENSGT00390000011492"/>
<dbReference type="PANTHER" id="PTHR28647:SF2">
    <property type="entry name" value="UNIQUE CARTILAGE MATRIX-ASSOCIATED PROTEIN"/>
    <property type="match status" value="1"/>
</dbReference>
<dbReference type="Ensembl" id="ENSDCDT00010029104.1">
    <property type="protein sequence ID" value="ENSDCDP00010023695.1"/>
    <property type="gene ID" value="ENSDCDG00010014832.1"/>
</dbReference>
<gene>
    <name evidence="13" type="primary">LOC114779513</name>
    <name evidence="12" type="synonym">LOC114779584</name>
</gene>
<feature type="chain" id="PRO_5044680154" description="Unique cartilage matrix-associated protein" evidence="11">
    <location>
        <begin position="27"/>
        <end position="133"/>
    </location>
</feature>
<evidence type="ECO:0000256" key="5">
    <source>
        <dbReference type="ARBA" id="ARBA00022525"/>
    </source>
</evidence>
<evidence type="ECO:0000256" key="8">
    <source>
        <dbReference type="ARBA" id="ARBA00022729"/>
    </source>
</evidence>
<evidence type="ECO:0000313" key="14">
    <source>
        <dbReference type="Proteomes" id="UP000694580"/>
    </source>
</evidence>
<evidence type="ECO:0000256" key="7">
    <source>
        <dbReference type="ARBA" id="ARBA00022641"/>
    </source>
</evidence>
<protein>
    <recommendedName>
        <fullName evidence="4">Unique cartilage matrix-associated protein</fullName>
    </recommendedName>
</protein>
<evidence type="ECO:0000313" key="13">
    <source>
        <dbReference type="Ensembl" id="ENSDCDP00010023695.1"/>
    </source>
</evidence>
<evidence type="ECO:0000256" key="6">
    <source>
        <dbReference type="ARBA" id="ARBA00022530"/>
    </source>
</evidence>
<keyword evidence="7" id="KW-0765">Sulfation</keyword>
<dbReference type="GO" id="GO:0048706">
    <property type="term" value="P:embryonic skeletal system development"/>
    <property type="evidence" value="ECO:0007669"/>
    <property type="project" value="TreeGrafter"/>
</dbReference>
<dbReference type="Pfam" id="PF17085">
    <property type="entry name" value="UCMA"/>
    <property type="match status" value="1"/>
</dbReference>
<dbReference type="PANTHER" id="PTHR28647">
    <property type="entry name" value="UNIQUE CARTILAGE MATRIX-ASSOCIATED PROTEIN"/>
    <property type="match status" value="1"/>
</dbReference>
<feature type="compositionally biased region" description="Basic and acidic residues" evidence="10">
    <location>
        <begin position="109"/>
        <end position="127"/>
    </location>
</feature>
<evidence type="ECO:0000313" key="12">
    <source>
        <dbReference type="Ensembl" id="ENSDCDP00010023541.1"/>
    </source>
</evidence>
<evidence type="ECO:0000256" key="9">
    <source>
        <dbReference type="ARBA" id="ARBA00023054"/>
    </source>
</evidence>
<evidence type="ECO:0000256" key="4">
    <source>
        <dbReference type="ARBA" id="ARBA00013765"/>
    </source>
</evidence>
<feature type="region of interest" description="Disordered" evidence="10">
    <location>
        <begin position="84"/>
        <end position="133"/>
    </location>
</feature>
<dbReference type="GO" id="GO:0045667">
    <property type="term" value="P:regulation of osteoblast differentiation"/>
    <property type="evidence" value="ECO:0007669"/>
    <property type="project" value="InterPro"/>
</dbReference>
<dbReference type="InterPro" id="IPR031386">
    <property type="entry name" value="UCMA"/>
</dbReference>